<dbReference type="SMART" id="SM00220">
    <property type="entry name" value="S_TKc"/>
    <property type="match status" value="1"/>
</dbReference>
<keyword evidence="8" id="KW-0812">Transmembrane</keyword>
<dbReference type="GO" id="GO:0016020">
    <property type="term" value="C:membrane"/>
    <property type="evidence" value="ECO:0007669"/>
    <property type="project" value="UniProtKB-SubCell"/>
</dbReference>
<keyword evidence="12" id="KW-1185">Reference proteome</keyword>
<feature type="signal peptide" evidence="9">
    <location>
        <begin position="1"/>
        <end position="24"/>
    </location>
</feature>
<reference evidence="12" key="1">
    <citation type="submission" date="2024-06" db="EMBL/GenBank/DDBJ databases">
        <authorList>
            <person name="Ryan C."/>
        </authorList>
    </citation>
    <scope>NUCLEOTIDE SEQUENCE [LARGE SCALE GENOMIC DNA]</scope>
</reference>
<dbReference type="Pfam" id="PF13947">
    <property type="entry name" value="GUB_WAK_bind"/>
    <property type="match status" value="1"/>
</dbReference>
<reference evidence="11 12" key="2">
    <citation type="submission" date="2024-10" db="EMBL/GenBank/DDBJ databases">
        <authorList>
            <person name="Ryan C."/>
        </authorList>
    </citation>
    <scope>NUCLEOTIDE SEQUENCE [LARGE SCALE GENOMIC DNA]</scope>
</reference>
<dbReference type="InterPro" id="IPR045274">
    <property type="entry name" value="WAK-like"/>
</dbReference>
<keyword evidence="8" id="KW-0472">Membrane</keyword>
<evidence type="ECO:0000256" key="4">
    <source>
        <dbReference type="ARBA" id="ARBA00022840"/>
    </source>
</evidence>
<dbReference type="Gene3D" id="1.10.510.10">
    <property type="entry name" value="Transferase(Phosphotransferase) domain 1"/>
    <property type="match status" value="1"/>
</dbReference>
<dbReference type="Pfam" id="PF07714">
    <property type="entry name" value="PK_Tyr_Ser-Thr"/>
    <property type="match status" value="1"/>
</dbReference>
<keyword evidence="5" id="KW-1015">Disulfide bond</keyword>
<feature type="chain" id="PRO_5044866521" description="Protein kinase domain-containing protein" evidence="9">
    <location>
        <begin position="25"/>
        <end position="640"/>
    </location>
</feature>
<feature type="transmembrane region" description="Helical" evidence="8">
    <location>
        <begin position="274"/>
        <end position="292"/>
    </location>
</feature>
<evidence type="ECO:0000256" key="2">
    <source>
        <dbReference type="ARBA" id="ARBA00022729"/>
    </source>
</evidence>
<evidence type="ECO:0000313" key="12">
    <source>
        <dbReference type="Proteomes" id="UP001497457"/>
    </source>
</evidence>
<evidence type="ECO:0000259" key="10">
    <source>
        <dbReference type="PROSITE" id="PS50011"/>
    </source>
</evidence>
<evidence type="ECO:0000256" key="7">
    <source>
        <dbReference type="PROSITE-ProRule" id="PRU10141"/>
    </source>
</evidence>
<evidence type="ECO:0000256" key="9">
    <source>
        <dbReference type="SAM" id="SignalP"/>
    </source>
</evidence>
<dbReference type="AlphaFoldDB" id="A0ABC9B5S5"/>
<feature type="domain" description="Protein kinase" evidence="10">
    <location>
        <begin position="338"/>
        <end position="606"/>
    </location>
</feature>
<dbReference type="FunFam" id="3.30.200.20:FF:000625">
    <property type="entry name" value="Os04g0372100 protein"/>
    <property type="match status" value="1"/>
</dbReference>
<keyword evidence="6" id="KW-0325">Glycoprotein</keyword>
<keyword evidence="4 7" id="KW-0067">ATP-binding</keyword>
<name>A0ABC9B5S5_9POAL</name>
<evidence type="ECO:0000256" key="3">
    <source>
        <dbReference type="ARBA" id="ARBA00022741"/>
    </source>
</evidence>
<dbReference type="GO" id="GO:0005524">
    <property type="term" value="F:ATP binding"/>
    <property type="evidence" value="ECO:0007669"/>
    <property type="project" value="UniProtKB-UniRule"/>
</dbReference>
<dbReference type="SUPFAM" id="SSF56112">
    <property type="entry name" value="Protein kinase-like (PK-like)"/>
    <property type="match status" value="1"/>
</dbReference>
<evidence type="ECO:0000256" key="1">
    <source>
        <dbReference type="ARBA" id="ARBA00004479"/>
    </source>
</evidence>
<dbReference type="Proteomes" id="UP001497457">
    <property type="component" value="Chromosome 24b"/>
</dbReference>
<dbReference type="InterPro" id="IPR025287">
    <property type="entry name" value="WAK_GUB"/>
</dbReference>
<dbReference type="Gene3D" id="3.30.200.20">
    <property type="entry name" value="Phosphorylase Kinase, domain 1"/>
    <property type="match status" value="1"/>
</dbReference>
<accession>A0ABC9B5S5</accession>
<dbReference type="EMBL" id="OZ075134">
    <property type="protein sequence ID" value="CAL4995260.1"/>
    <property type="molecule type" value="Genomic_DNA"/>
</dbReference>
<proteinExistence type="predicted"/>
<feature type="binding site" evidence="7">
    <location>
        <position position="369"/>
    </location>
    <ligand>
        <name>ATP</name>
        <dbReference type="ChEBI" id="CHEBI:30616"/>
    </ligand>
</feature>
<dbReference type="PROSITE" id="PS50011">
    <property type="entry name" value="PROTEIN_KINASE_DOM"/>
    <property type="match status" value="1"/>
</dbReference>
<dbReference type="PANTHER" id="PTHR27005">
    <property type="entry name" value="WALL-ASSOCIATED RECEPTOR KINASE-LIKE 21"/>
    <property type="match status" value="1"/>
</dbReference>
<comment type="subcellular location">
    <subcellularLocation>
        <location evidence="1">Membrane</location>
        <topology evidence="1">Single-pass type I membrane protein</topology>
    </subcellularLocation>
</comment>
<organism evidence="11 12">
    <name type="scientific">Urochloa decumbens</name>
    <dbReference type="NCBI Taxonomy" id="240449"/>
    <lineage>
        <taxon>Eukaryota</taxon>
        <taxon>Viridiplantae</taxon>
        <taxon>Streptophyta</taxon>
        <taxon>Embryophyta</taxon>
        <taxon>Tracheophyta</taxon>
        <taxon>Spermatophyta</taxon>
        <taxon>Magnoliopsida</taxon>
        <taxon>Liliopsida</taxon>
        <taxon>Poales</taxon>
        <taxon>Poaceae</taxon>
        <taxon>PACMAD clade</taxon>
        <taxon>Panicoideae</taxon>
        <taxon>Panicodae</taxon>
        <taxon>Paniceae</taxon>
        <taxon>Melinidinae</taxon>
        <taxon>Urochloa</taxon>
    </lineage>
</organism>
<dbReference type="PROSITE" id="PS00107">
    <property type="entry name" value="PROTEIN_KINASE_ATP"/>
    <property type="match status" value="1"/>
</dbReference>
<dbReference type="PANTHER" id="PTHR27005:SF37">
    <property type="entry name" value="OS04G0367600 PROTEIN"/>
    <property type="match status" value="1"/>
</dbReference>
<dbReference type="InterPro" id="IPR000719">
    <property type="entry name" value="Prot_kinase_dom"/>
</dbReference>
<protein>
    <recommendedName>
        <fullName evidence="10">Protein kinase domain-containing protein</fullName>
    </recommendedName>
</protein>
<keyword evidence="2 9" id="KW-0732">Signal</keyword>
<keyword evidence="8" id="KW-1133">Transmembrane helix</keyword>
<keyword evidence="3 7" id="KW-0547">Nucleotide-binding</keyword>
<dbReference type="InterPro" id="IPR011009">
    <property type="entry name" value="Kinase-like_dom_sf"/>
</dbReference>
<sequence length="640" mass="70662">MAPTAALEALLWLISAVLVVPWLAAEESGALPSSSSSGCQRSCGGVDIPFPFGIGPDYCMMNPGFTITCNDTGNGFHKPFLGTTNVEVLKISLLQGQAQVLQPISSYCYNPETGQIIDKDEWRWDLRNTVYTFSDTFNKFTVVRCRTLAYIGDTRNFSAMHQTGCVAMCFQGKMSLNPCSGMGCCQTAIPPGLQYYHVCFDKRLNMSGINYDGGNGPCSFAVLMDWANFTSSTIHVNLTSLDFYDSRQGMAPVVLDWSIRHGDCAKPEYACVRILVVILVALIAILATEVFLHKQNNKRQWYFEQHGGRMLSRILETDGNIAFTLYERGDIMKATRGFHKGNIVGEGAHGTVYKAILRHGDIASTVAVKRCKQIDESRKMEFVQELVVLCRVNHPNIVRLLGCCLHFEAPMLVYEFVQNGTLSDLLHGTPRRRVTLATRLRIAAEAAEALAHLHSPPHPTLHGDIKPQNILLDHRWVAKVSDFGCSTIDDNIQVVPKGTLAYLDPQFLQDFQITDKSDAFSFGVVLIELLTGKNPQAKEWKNLTTTFQNCMGNGTLGNLVDTDIVEEEGAMGLINSAAQLVSRCIASPGNARPAMGLVAEELRRFSDEMPERPEARQALEVEGETTGFNNLAAWSTELAR</sequence>
<dbReference type="InterPro" id="IPR001245">
    <property type="entry name" value="Ser-Thr/Tyr_kinase_cat_dom"/>
</dbReference>
<gene>
    <name evidence="11" type="ORF">URODEC1_LOCUS62259</name>
</gene>
<evidence type="ECO:0000256" key="8">
    <source>
        <dbReference type="SAM" id="Phobius"/>
    </source>
</evidence>
<evidence type="ECO:0000256" key="5">
    <source>
        <dbReference type="ARBA" id="ARBA00023157"/>
    </source>
</evidence>
<dbReference type="InterPro" id="IPR017441">
    <property type="entry name" value="Protein_kinase_ATP_BS"/>
</dbReference>
<evidence type="ECO:0000313" key="11">
    <source>
        <dbReference type="EMBL" id="CAL4995260.1"/>
    </source>
</evidence>
<evidence type="ECO:0000256" key="6">
    <source>
        <dbReference type="ARBA" id="ARBA00023180"/>
    </source>
</evidence>